<organism evidence="1">
    <name type="scientific">mine drainage metagenome</name>
    <dbReference type="NCBI Taxonomy" id="410659"/>
    <lineage>
        <taxon>unclassified sequences</taxon>
        <taxon>metagenomes</taxon>
        <taxon>ecological metagenomes</taxon>
    </lineage>
</organism>
<sequence length="203" mass="21349">MSAPSAAHHPIRAVVFDLDGTLVDSLPFCVSAIARACGEALGRPIRESEVRARFGPSESGVIRSLVGPEAHATAYRRFWEIYRADHPRRVATFAGVPALLRGLRERGLRLAVVTGKGEETARWTLGATGIGSVAGPVWAGSLDGGFKRENLGRAAAQLGVEPREMAYVGDQPSDMAIAREASVRPVGAGWAPGADRAGLALDG</sequence>
<dbReference type="GO" id="GO:0008967">
    <property type="term" value="F:phosphoglycolate phosphatase activity"/>
    <property type="evidence" value="ECO:0007669"/>
    <property type="project" value="TreeGrafter"/>
</dbReference>
<dbReference type="AlphaFoldDB" id="T0ZFT7"/>
<reference evidence="1" key="2">
    <citation type="journal article" date="2014" name="ISME J.">
        <title>Microbial stratification in low pH oxic and suboxic macroscopic growths along an acid mine drainage.</title>
        <authorList>
            <person name="Mendez-Garcia C."/>
            <person name="Mesa V."/>
            <person name="Sprenger R.R."/>
            <person name="Richter M."/>
            <person name="Diez M.S."/>
            <person name="Solano J."/>
            <person name="Bargiela R."/>
            <person name="Golyshina O.V."/>
            <person name="Manteca A."/>
            <person name="Ramos J.L."/>
            <person name="Gallego J.R."/>
            <person name="Llorente I."/>
            <person name="Martins Dos Santos V.A."/>
            <person name="Jensen O.N."/>
            <person name="Pelaez A.I."/>
            <person name="Sanchez J."/>
            <person name="Ferrer M."/>
        </authorList>
    </citation>
    <scope>NUCLEOTIDE SEQUENCE</scope>
</reference>
<name>T0ZFT7_9ZZZZ</name>
<dbReference type="Gene3D" id="1.10.150.240">
    <property type="entry name" value="Putative phosphatase, domain 2"/>
    <property type="match status" value="1"/>
</dbReference>
<dbReference type="PANTHER" id="PTHR43434">
    <property type="entry name" value="PHOSPHOGLYCOLATE PHOSPHATASE"/>
    <property type="match status" value="1"/>
</dbReference>
<dbReference type="InterPro" id="IPR006439">
    <property type="entry name" value="HAD-SF_hydro_IA"/>
</dbReference>
<dbReference type="InterPro" id="IPR041492">
    <property type="entry name" value="HAD_2"/>
</dbReference>
<feature type="non-terminal residue" evidence="1">
    <location>
        <position position="203"/>
    </location>
</feature>
<accession>T0ZFT7</accession>
<dbReference type="EMBL" id="AUZX01015605">
    <property type="protein sequence ID" value="EQD28565.1"/>
    <property type="molecule type" value="Genomic_DNA"/>
</dbReference>
<dbReference type="PRINTS" id="PR00413">
    <property type="entry name" value="HADHALOGNASE"/>
</dbReference>
<dbReference type="Pfam" id="PF13419">
    <property type="entry name" value="HAD_2"/>
    <property type="match status" value="1"/>
</dbReference>
<dbReference type="SFLD" id="SFLDG01129">
    <property type="entry name" value="C1.5:_HAD__Beta-PGM__Phosphata"/>
    <property type="match status" value="1"/>
</dbReference>
<protein>
    <submittedName>
        <fullName evidence="1">Phosphoglycolate phosphatase</fullName>
    </submittedName>
</protein>
<gene>
    <name evidence="1" type="ORF">B1A_21120</name>
</gene>
<dbReference type="InterPro" id="IPR023214">
    <property type="entry name" value="HAD_sf"/>
</dbReference>
<reference evidence="1" key="1">
    <citation type="submission" date="2013-08" db="EMBL/GenBank/DDBJ databases">
        <authorList>
            <person name="Mendez C."/>
            <person name="Richter M."/>
            <person name="Ferrer M."/>
            <person name="Sanchez J."/>
        </authorList>
    </citation>
    <scope>NUCLEOTIDE SEQUENCE</scope>
</reference>
<proteinExistence type="predicted"/>
<dbReference type="PANTHER" id="PTHR43434:SF1">
    <property type="entry name" value="PHOSPHOGLYCOLATE PHOSPHATASE"/>
    <property type="match status" value="1"/>
</dbReference>
<dbReference type="SUPFAM" id="SSF56784">
    <property type="entry name" value="HAD-like"/>
    <property type="match status" value="1"/>
</dbReference>
<evidence type="ECO:0000313" key="1">
    <source>
        <dbReference type="EMBL" id="EQD28565.1"/>
    </source>
</evidence>
<dbReference type="InterPro" id="IPR050155">
    <property type="entry name" value="HAD-like_hydrolase_sf"/>
</dbReference>
<dbReference type="GO" id="GO:0005829">
    <property type="term" value="C:cytosol"/>
    <property type="evidence" value="ECO:0007669"/>
    <property type="project" value="TreeGrafter"/>
</dbReference>
<dbReference type="GO" id="GO:0006281">
    <property type="term" value="P:DNA repair"/>
    <property type="evidence" value="ECO:0007669"/>
    <property type="project" value="TreeGrafter"/>
</dbReference>
<comment type="caution">
    <text evidence="1">The sequence shown here is derived from an EMBL/GenBank/DDBJ whole genome shotgun (WGS) entry which is preliminary data.</text>
</comment>
<dbReference type="SFLD" id="SFLDS00003">
    <property type="entry name" value="Haloacid_Dehalogenase"/>
    <property type="match status" value="1"/>
</dbReference>
<dbReference type="Gene3D" id="3.40.50.1000">
    <property type="entry name" value="HAD superfamily/HAD-like"/>
    <property type="match status" value="1"/>
</dbReference>
<dbReference type="InterPro" id="IPR036412">
    <property type="entry name" value="HAD-like_sf"/>
</dbReference>
<dbReference type="InterPro" id="IPR023198">
    <property type="entry name" value="PGP-like_dom2"/>
</dbReference>